<name>A0A8S3ET30_9BILA</name>
<protein>
    <submittedName>
        <fullName evidence="1">Uncharacterized protein</fullName>
    </submittedName>
</protein>
<sequence>MFISKEIKEIYTSTFSLPLPNVLYRRALYEHNLIQTIQEQLKHYDLILRR</sequence>
<feature type="non-terminal residue" evidence="1">
    <location>
        <position position="50"/>
    </location>
</feature>
<proteinExistence type="predicted"/>
<dbReference type="Proteomes" id="UP000676336">
    <property type="component" value="Unassembled WGS sequence"/>
</dbReference>
<gene>
    <name evidence="1" type="ORF">SMN809_LOCUS60890</name>
</gene>
<evidence type="ECO:0000313" key="1">
    <source>
        <dbReference type="EMBL" id="CAF5083717.1"/>
    </source>
</evidence>
<evidence type="ECO:0000313" key="2">
    <source>
        <dbReference type="Proteomes" id="UP000676336"/>
    </source>
</evidence>
<accession>A0A8S3ET30</accession>
<organism evidence="1 2">
    <name type="scientific">Rotaria magnacalcarata</name>
    <dbReference type="NCBI Taxonomy" id="392030"/>
    <lineage>
        <taxon>Eukaryota</taxon>
        <taxon>Metazoa</taxon>
        <taxon>Spiralia</taxon>
        <taxon>Gnathifera</taxon>
        <taxon>Rotifera</taxon>
        <taxon>Eurotatoria</taxon>
        <taxon>Bdelloidea</taxon>
        <taxon>Philodinida</taxon>
        <taxon>Philodinidae</taxon>
        <taxon>Rotaria</taxon>
    </lineage>
</organism>
<dbReference type="AlphaFoldDB" id="A0A8S3ET30"/>
<reference evidence="1" key="1">
    <citation type="submission" date="2021-02" db="EMBL/GenBank/DDBJ databases">
        <authorList>
            <person name="Nowell W R."/>
        </authorList>
    </citation>
    <scope>NUCLEOTIDE SEQUENCE</scope>
</reference>
<comment type="caution">
    <text evidence="1">The sequence shown here is derived from an EMBL/GenBank/DDBJ whole genome shotgun (WGS) entry which is preliminary data.</text>
</comment>
<dbReference type="EMBL" id="CAJOBI010240376">
    <property type="protein sequence ID" value="CAF5083717.1"/>
    <property type="molecule type" value="Genomic_DNA"/>
</dbReference>